<feature type="binding site" evidence="17">
    <location>
        <position position="322"/>
    </location>
    <ligand>
        <name>(6S)-NADPHX</name>
        <dbReference type="ChEBI" id="CHEBI:64076"/>
    </ligand>
</feature>
<comment type="cofactor">
    <cofactor evidence="17">
        <name>Mg(2+)</name>
        <dbReference type="ChEBI" id="CHEBI:18420"/>
    </cofactor>
</comment>
<gene>
    <name evidence="17" type="primary">nnrD</name>
    <name evidence="18" type="synonym">nnrE</name>
    <name evidence="23" type="ORF">SAMN06264867_103301</name>
</gene>
<evidence type="ECO:0000256" key="8">
    <source>
        <dbReference type="ARBA" id="ARBA00022857"/>
    </source>
</evidence>
<keyword evidence="12 17" id="KW-0456">Lyase</keyword>
<evidence type="ECO:0000313" key="23">
    <source>
        <dbReference type="EMBL" id="SMO54194.1"/>
    </source>
</evidence>
<feature type="binding site" evidence="18">
    <location>
        <position position="55"/>
    </location>
    <ligand>
        <name>K(+)</name>
        <dbReference type="ChEBI" id="CHEBI:29103"/>
    </ligand>
</feature>
<accession>A0A521C459</accession>
<dbReference type="InterPro" id="IPR004443">
    <property type="entry name" value="YjeF_N_dom"/>
</dbReference>
<dbReference type="GO" id="GO:0052856">
    <property type="term" value="F:NAD(P)HX epimerase activity"/>
    <property type="evidence" value="ECO:0007669"/>
    <property type="project" value="UniProtKB-UniRule"/>
</dbReference>
<dbReference type="PROSITE" id="PS01050">
    <property type="entry name" value="YJEF_C_2"/>
    <property type="match status" value="1"/>
</dbReference>
<comment type="catalytic activity">
    <reaction evidence="1 18 19">
        <text>(6R)-NADHX = (6S)-NADHX</text>
        <dbReference type="Rhea" id="RHEA:32215"/>
        <dbReference type="ChEBI" id="CHEBI:64074"/>
        <dbReference type="ChEBI" id="CHEBI:64075"/>
        <dbReference type="EC" id="5.1.99.6"/>
    </reaction>
</comment>
<evidence type="ECO:0000256" key="9">
    <source>
        <dbReference type="ARBA" id="ARBA00022958"/>
    </source>
</evidence>
<keyword evidence="13" id="KW-0511">Multifunctional enzyme</keyword>
<feature type="binding site" evidence="18">
    <location>
        <begin position="124"/>
        <end position="130"/>
    </location>
    <ligand>
        <name>(6S)-NADPHX</name>
        <dbReference type="ChEBI" id="CHEBI:64076"/>
    </ligand>
</feature>
<keyword evidence="24" id="KW-1185">Reference proteome</keyword>
<dbReference type="SUPFAM" id="SSF53613">
    <property type="entry name" value="Ribokinase-like"/>
    <property type="match status" value="1"/>
</dbReference>
<keyword evidence="6 17" id="KW-0547">Nucleotide-binding</keyword>
<keyword evidence="7 17" id="KW-0067">ATP-binding</keyword>
<evidence type="ECO:0000256" key="16">
    <source>
        <dbReference type="ARBA" id="ARBA00049209"/>
    </source>
</evidence>
<evidence type="ECO:0000256" key="18">
    <source>
        <dbReference type="HAMAP-Rule" id="MF_01966"/>
    </source>
</evidence>
<evidence type="ECO:0000256" key="4">
    <source>
        <dbReference type="ARBA" id="ARBA00009524"/>
    </source>
</evidence>
<dbReference type="GO" id="GO:0005524">
    <property type="term" value="F:ATP binding"/>
    <property type="evidence" value="ECO:0007669"/>
    <property type="project" value="UniProtKB-UniRule"/>
</dbReference>
<comment type="function">
    <text evidence="14 19">Bifunctional enzyme that catalyzes the epimerization of the S- and R-forms of NAD(P)HX and the dehydration of the S-form of NAD(P)HX at the expense of ADP, which is converted to AMP. This allows the repair of both epimers of NAD(P)HX, a damaged form of NAD(P)H that is a result of enzymatic or heat-dependent hydration.</text>
</comment>
<evidence type="ECO:0000256" key="10">
    <source>
        <dbReference type="ARBA" id="ARBA00023027"/>
    </source>
</evidence>
<evidence type="ECO:0000256" key="19">
    <source>
        <dbReference type="PIRNR" id="PIRNR017184"/>
    </source>
</evidence>
<evidence type="ECO:0000259" key="22">
    <source>
        <dbReference type="PROSITE" id="PS51385"/>
    </source>
</evidence>
<feature type="binding site" evidence="17">
    <location>
        <position position="254"/>
    </location>
    <ligand>
        <name>(6S)-NADPHX</name>
        <dbReference type="ChEBI" id="CHEBI:64076"/>
    </ligand>
</feature>
<evidence type="ECO:0000256" key="13">
    <source>
        <dbReference type="ARBA" id="ARBA00023268"/>
    </source>
</evidence>
<dbReference type="GO" id="GO:0110051">
    <property type="term" value="P:metabolite repair"/>
    <property type="evidence" value="ECO:0007669"/>
    <property type="project" value="TreeGrafter"/>
</dbReference>
<comment type="similarity">
    <text evidence="3 19">In the N-terminal section; belongs to the NnrE/AIBP family.</text>
</comment>
<comment type="function">
    <text evidence="17">Catalyzes the dehydration of the S-form of NAD(P)HX at the expense of ADP, which is converted to AMP. Together with NAD(P)HX epimerase, which catalyzes the epimerization of the S- and R-forms, the enzyme allows the repair of both epimers of NAD(P)HX, a damaged form of NAD(P)H that is a result of enzymatic or heat-dependent hydration.</text>
</comment>
<dbReference type="PANTHER" id="PTHR12592:SF0">
    <property type="entry name" value="ATP-DEPENDENT (S)-NAD(P)H-HYDRATE DEHYDRATASE"/>
    <property type="match status" value="1"/>
</dbReference>
<dbReference type="InterPro" id="IPR017953">
    <property type="entry name" value="Carbohydrate_kinase_pred_CS"/>
</dbReference>
<dbReference type="RefSeq" id="WP_142986054.1">
    <property type="nucleotide sequence ID" value="NZ_FXTD01000003.1"/>
</dbReference>
<keyword evidence="11 18" id="KW-0413">Isomerase</keyword>
<dbReference type="InterPro" id="IPR030677">
    <property type="entry name" value="Nnr"/>
</dbReference>
<comment type="subunit">
    <text evidence="17">Homotetramer.</text>
</comment>
<feature type="domain" description="YjeF N-terminal" evidence="22">
    <location>
        <begin position="7"/>
        <end position="219"/>
    </location>
</feature>
<proteinExistence type="inferred from homology"/>
<dbReference type="EC" id="5.1.99.6" evidence="19"/>
<comment type="cofactor">
    <cofactor evidence="18 19">
        <name>K(+)</name>
        <dbReference type="ChEBI" id="CHEBI:29103"/>
    </cofactor>
    <text evidence="18 19">Binds 1 potassium ion per subunit.</text>
</comment>
<dbReference type="InterPro" id="IPR000631">
    <property type="entry name" value="CARKD"/>
</dbReference>
<feature type="binding site" evidence="18">
    <location>
        <position position="120"/>
    </location>
    <ligand>
        <name>K(+)</name>
        <dbReference type="ChEBI" id="CHEBI:29103"/>
    </ligand>
</feature>
<dbReference type="HAMAP" id="MF_01965">
    <property type="entry name" value="NADHX_dehydratase"/>
    <property type="match status" value="1"/>
</dbReference>
<feature type="binding site" evidence="18">
    <location>
        <position position="166"/>
    </location>
    <ligand>
        <name>K(+)</name>
        <dbReference type="ChEBI" id="CHEBI:29103"/>
    </ligand>
</feature>
<feature type="binding site" evidence="17">
    <location>
        <position position="368"/>
    </location>
    <ligand>
        <name>(6S)-NADPHX</name>
        <dbReference type="ChEBI" id="CHEBI:64076"/>
    </ligand>
</feature>
<feature type="binding site" evidence="18">
    <location>
        <position position="163"/>
    </location>
    <ligand>
        <name>(6S)-NADPHX</name>
        <dbReference type="ChEBI" id="CHEBI:64076"/>
    </ligand>
</feature>
<dbReference type="PANTHER" id="PTHR12592">
    <property type="entry name" value="ATP-DEPENDENT (S)-NAD(P)H-HYDRATE DEHYDRATASE FAMILY MEMBER"/>
    <property type="match status" value="1"/>
</dbReference>
<dbReference type="PIRSF" id="PIRSF017184">
    <property type="entry name" value="Nnr"/>
    <property type="match status" value="1"/>
</dbReference>
<dbReference type="CDD" id="cd01171">
    <property type="entry name" value="YXKO-related"/>
    <property type="match status" value="1"/>
</dbReference>
<dbReference type="PROSITE" id="PS51383">
    <property type="entry name" value="YJEF_C_3"/>
    <property type="match status" value="1"/>
</dbReference>
<evidence type="ECO:0000256" key="17">
    <source>
        <dbReference type="HAMAP-Rule" id="MF_01965"/>
    </source>
</evidence>
<evidence type="ECO:0000256" key="14">
    <source>
        <dbReference type="ARBA" id="ARBA00025153"/>
    </source>
</evidence>
<dbReference type="GO" id="GO:0052855">
    <property type="term" value="F:ADP-dependent NAD(P)H-hydrate dehydratase activity"/>
    <property type="evidence" value="ECO:0007669"/>
    <property type="project" value="UniProtKB-UniRule"/>
</dbReference>
<keyword evidence="8 17" id="KW-0521">NADP</keyword>
<feature type="domain" description="YjeF C-terminal" evidence="21">
    <location>
        <begin position="221"/>
        <end position="513"/>
    </location>
</feature>
<reference evidence="23 24" key="1">
    <citation type="submission" date="2017-05" db="EMBL/GenBank/DDBJ databases">
        <authorList>
            <person name="Varghese N."/>
            <person name="Submissions S."/>
        </authorList>
    </citation>
    <scope>NUCLEOTIDE SEQUENCE [LARGE SCALE GENOMIC DNA]</scope>
    <source>
        <strain evidence="23 24">DSM 19504</strain>
    </source>
</reference>
<dbReference type="EMBL" id="FXTD01000003">
    <property type="protein sequence ID" value="SMO54194.1"/>
    <property type="molecule type" value="Genomic_DNA"/>
</dbReference>
<feature type="region of interest" description="Disordered" evidence="20">
    <location>
        <begin position="447"/>
        <end position="468"/>
    </location>
</feature>
<sequence length="513" mass="51967">MISSERMAAVDANAAALGVPSKQLMESSGNAVARAVRSASDPGDAVALVCGRGNNGGDAFVAARFLADRDVTVHLLGRPESIGTAIARENWEALHAAEIPSETVADSADFDLGSPAVVVDAVLGTGVSGTLREPARTAVEEINASGGRGGESGGDGAIVIAVDVPSGVDADTGEPTGGDGAVAVDADRVVTFHDAKPGLERLEADVTVADIGIPAAAERYTGPGDLLGLGRSPDSHKGENGEVLVVGGGPYTGAPSLSARAALRAGADLARVACPASVADEIQGYSADLIVRPLPGESLGPDHFDRVAELAADQDVVVIGPGMGNAEASLEFVRRFLADFSGRAVVDADALRVVPEVETDAELICTPHQGELRGMGGETAADPNERAELVRAFAAEVGHTLLVKGRYDVIASDDGETVRQNRTGNPGMTVGGTGDVLAGTVGALAAQTDPRTAQTDPRTTQTDRNAARTDPFQAAAAGAYVNGLAGDAAAEANGHGLVATDLIDRLPDALYDE</sequence>
<keyword evidence="10 17" id="KW-0520">NAD</keyword>
<feature type="binding site" evidence="18">
    <location>
        <begin position="54"/>
        <end position="58"/>
    </location>
    <ligand>
        <name>(6S)-NADPHX</name>
        <dbReference type="ChEBI" id="CHEBI:64076"/>
    </ligand>
</feature>
<dbReference type="InterPro" id="IPR036652">
    <property type="entry name" value="YjeF_N_dom_sf"/>
</dbReference>
<dbReference type="AlphaFoldDB" id="A0A521C459"/>
<feature type="binding site" evidence="17">
    <location>
        <position position="435"/>
    </location>
    <ligand>
        <name>(6S)-NADPHX</name>
        <dbReference type="ChEBI" id="CHEBI:64076"/>
    </ligand>
</feature>
<feature type="binding site" evidence="17">
    <location>
        <position position="434"/>
    </location>
    <ligand>
        <name>AMP</name>
        <dbReference type="ChEBI" id="CHEBI:456215"/>
    </ligand>
</feature>
<evidence type="ECO:0000256" key="3">
    <source>
        <dbReference type="ARBA" id="ARBA00006001"/>
    </source>
</evidence>
<dbReference type="SUPFAM" id="SSF64153">
    <property type="entry name" value="YjeF N-terminal domain-like"/>
    <property type="match status" value="1"/>
</dbReference>
<dbReference type="NCBIfam" id="TIGR00196">
    <property type="entry name" value="yjeF_cterm"/>
    <property type="match status" value="1"/>
</dbReference>
<keyword evidence="9 18" id="KW-0630">Potassium</keyword>
<dbReference type="PROSITE" id="PS51385">
    <property type="entry name" value="YJEF_N"/>
    <property type="match status" value="1"/>
</dbReference>
<evidence type="ECO:0000256" key="1">
    <source>
        <dbReference type="ARBA" id="ARBA00000013"/>
    </source>
</evidence>
<evidence type="ECO:0000256" key="20">
    <source>
        <dbReference type="SAM" id="MobiDB-lite"/>
    </source>
</evidence>
<dbReference type="InterPro" id="IPR029056">
    <property type="entry name" value="Ribokinase-like"/>
</dbReference>
<dbReference type="GO" id="GO:0046496">
    <property type="term" value="P:nicotinamide nucleotide metabolic process"/>
    <property type="evidence" value="ECO:0007669"/>
    <property type="project" value="UniProtKB-UniRule"/>
</dbReference>
<dbReference type="HAMAP" id="MF_01966">
    <property type="entry name" value="NADHX_epimerase"/>
    <property type="match status" value="1"/>
</dbReference>
<evidence type="ECO:0000313" key="24">
    <source>
        <dbReference type="Proteomes" id="UP000319712"/>
    </source>
</evidence>
<dbReference type="Pfam" id="PF01256">
    <property type="entry name" value="Carb_kinase"/>
    <property type="match status" value="1"/>
</dbReference>
<comment type="similarity">
    <text evidence="18">Belongs to the NnrE/AIBP family.</text>
</comment>
<dbReference type="Proteomes" id="UP000319712">
    <property type="component" value="Unassembled WGS sequence"/>
</dbReference>
<dbReference type="OrthoDB" id="15148at2157"/>
<comment type="function">
    <text evidence="18">Catalyzes the epimerization of the S- and R-forms of NAD(P)HX, a damaged form of NAD(P)H that is a result of enzymatic or heat-dependent hydration. This is a prerequisite for the S-specific NAD(P)H-hydrate dehydratase to allow the repair of both epimers of NAD(P)HX.</text>
</comment>
<comment type="similarity">
    <text evidence="17">Belongs to the NnrD/CARKD family.</text>
</comment>
<keyword evidence="5 18" id="KW-0479">Metal-binding</keyword>
<dbReference type="Gene3D" id="3.40.1190.20">
    <property type="match status" value="1"/>
</dbReference>
<evidence type="ECO:0000256" key="11">
    <source>
        <dbReference type="ARBA" id="ARBA00023235"/>
    </source>
</evidence>
<dbReference type="Gene3D" id="3.40.50.10260">
    <property type="entry name" value="YjeF N-terminal domain"/>
    <property type="match status" value="1"/>
</dbReference>
<dbReference type="EC" id="4.2.1.136" evidence="19"/>
<evidence type="ECO:0000259" key="21">
    <source>
        <dbReference type="PROSITE" id="PS51383"/>
    </source>
</evidence>
<dbReference type="NCBIfam" id="TIGR00197">
    <property type="entry name" value="yjeF_nterm"/>
    <property type="match status" value="1"/>
</dbReference>
<comment type="similarity">
    <text evidence="4 19">In the C-terminal section; belongs to the NnrD/CARKD family.</text>
</comment>
<dbReference type="Pfam" id="PF03853">
    <property type="entry name" value="YjeF_N"/>
    <property type="match status" value="1"/>
</dbReference>
<comment type="catalytic activity">
    <reaction evidence="16 17 19">
        <text>(6S)-NADPHX + ADP = AMP + phosphate + NADPH + H(+)</text>
        <dbReference type="Rhea" id="RHEA:32235"/>
        <dbReference type="ChEBI" id="CHEBI:15378"/>
        <dbReference type="ChEBI" id="CHEBI:43474"/>
        <dbReference type="ChEBI" id="CHEBI:57783"/>
        <dbReference type="ChEBI" id="CHEBI:64076"/>
        <dbReference type="ChEBI" id="CHEBI:456215"/>
        <dbReference type="ChEBI" id="CHEBI:456216"/>
        <dbReference type="EC" id="4.2.1.136"/>
    </reaction>
</comment>
<protein>
    <recommendedName>
        <fullName evidence="19">Bifunctional NAD(P)H-hydrate repair enzyme</fullName>
    </recommendedName>
    <alternativeName>
        <fullName evidence="19">Nicotinamide nucleotide repair protein</fullName>
    </alternativeName>
    <domain>
        <recommendedName>
            <fullName evidence="19">ADP-dependent (S)-NAD(P)H-hydrate dehydratase</fullName>
            <ecNumber evidence="19">4.2.1.136</ecNumber>
        </recommendedName>
        <alternativeName>
            <fullName evidence="19">ADP-dependent NAD(P)HX dehydratase</fullName>
        </alternativeName>
    </domain>
    <domain>
        <recommendedName>
            <fullName evidence="19">NAD(P)H-hydrate epimerase</fullName>
            <ecNumber evidence="19">5.1.99.6</ecNumber>
        </recommendedName>
    </domain>
</protein>
<evidence type="ECO:0000256" key="2">
    <source>
        <dbReference type="ARBA" id="ARBA00000909"/>
    </source>
</evidence>
<evidence type="ECO:0000256" key="7">
    <source>
        <dbReference type="ARBA" id="ARBA00022840"/>
    </source>
</evidence>
<feature type="compositionally biased region" description="Polar residues" evidence="20">
    <location>
        <begin position="449"/>
        <end position="464"/>
    </location>
</feature>
<evidence type="ECO:0000256" key="5">
    <source>
        <dbReference type="ARBA" id="ARBA00022723"/>
    </source>
</evidence>
<name>A0A521C459_9EURY</name>
<evidence type="ECO:0000256" key="12">
    <source>
        <dbReference type="ARBA" id="ARBA00023239"/>
    </source>
</evidence>
<comment type="caution">
    <text evidence="17">Lacks conserved residue(s) required for the propagation of feature annotation.</text>
</comment>
<evidence type="ECO:0000256" key="15">
    <source>
        <dbReference type="ARBA" id="ARBA00048238"/>
    </source>
</evidence>
<evidence type="ECO:0000256" key="6">
    <source>
        <dbReference type="ARBA" id="ARBA00022741"/>
    </source>
</evidence>
<comment type="catalytic activity">
    <reaction evidence="2 18 19">
        <text>(6R)-NADPHX = (6S)-NADPHX</text>
        <dbReference type="Rhea" id="RHEA:32227"/>
        <dbReference type="ChEBI" id="CHEBI:64076"/>
        <dbReference type="ChEBI" id="CHEBI:64077"/>
        <dbReference type="EC" id="5.1.99.6"/>
    </reaction>
</comment>
<comment type="catalytic activity">
    <reaction evidence="15 17 19">
        <text>(6S)-NADHX + ADP = AMP + phosphate + NADH + H(+)</text>
        <dbReference type="Rhea" id="RHEA:32223"/>
        <dbReference type="ChEBI" id="CHEBI:15378"/>
        <dbReference type="ChEBI" id="CHEBI:43474"/>
        <dbReference type="ChEBI" id="CHEBI:57945"/>
        <dbReference type="ChEBI" id="CHEBI:64074"/>
        <dbReference type="ChEBI" id="CHEBI:456215"/>
        <dbReference type="ChEBI" id="CHEBI:456216"/>
        <dbReference type="EC" id="4.2.1.136"/>
    </reaction>
</comment>
<organism evidence="23 24">
    <name type="scientific">Halorubrum cibi</name>
    <dbReference type="NCBI Taxonomy" id="413815"/>
    <lineage>
        <taxon>Archaea</taxon>
        <taxon>Methanobacteriati</taxon>
        <taxon>Methanobacteriota</taxon>
        <taxon>Stenosarchaea group</taxon>
        <taxon>Halobacteria</taxon>
        <taxon>Halobacteriales</taxon>
        <taxon>Haloferacaceae</taxon>
        <taxon>Halorubrum</taxon>
    </lineage>
</organism>
<dbReference type="GO" id="GO:0046872">
    <property type="term" value="F:metal ion binding"/>
    <property type="evidence" value="ECO:0007669"/>
    <property type="project" value="UniProtKB-UniRule"/>
</dbReference>